<dbReference type="SUPFAM" id="SSF63520">
    <property type="entry name" value="PTS-regulatory domain, PRD"/>
    <property type="match status" value="1"/>
</dbReference>
<gene>
    <name evidence="2" type="ORF">I6N96_02180</name>
</gene>
<accession>A0ABS4CFN0</accession>
<sequence length="116" mass="13385">MIKQKLIVLEESGIIDTEVHNYVLAVCDYLKEKQIIKEDHEADVFLTHLAMAAARQKSGEAVNALDPFIKEQIISDSQYLHSQVLWQELAELVTIDFDETELDYFYLHICNMLNEG</sequence>
<evidence type="ECO:0000259" key="1">
    <source>
        <dbReference type="PROSITE" id="PS51372"/>
    </source>
</evidence>
<dbReference type="Pfam" id="PF00874">
    <property type="entry name" value="PRD"/>
    <property type="match status" value="1"/>
</dbReference>
<dbReference type="InterPro" id="IPR036634">
    <property type="entry name" value="PRD_sf"/>
</dbReference>
<dbReference type="PROSITE" id="PS51372">
    <property type="entry name" value="PRD_2"/>
    <property type="match status" value="1"/>
</dbReference>
<evidence type="ECO:0000313" key="3">
    <source>
        <dbReference type="Proteomes" id="UP000673375"/>
    </source>
</evidence>
<reference evidence="2 3" key="1">
    <citation type="submission" date="2020-12" db="EMBL/GenBank/DDBJ databases">
        <title>Vagococcus allomyrinae sp. nov. and Enterococcus lavae sp. nov., isolated from the larvae of Allomyrina dichotoma.</title>
        <authorList>
            <person name="Lee S.D."/>
        </authorList>
    </citation>
    <scope>NUCLEOTIDE SEQUENCE [LARGE SCALE GENOMIC DNA]</scope>
    <source>
        <strain evidence="2 3">BWM-S5</strain>
    </source>
</reference>
<dbReference type="EMBL" id="JAEDXU010000001">
    <property type="protein sequence ID" value="MBP1045072.1"/>
    <property type="molecule type" value="Genomic_DNA"/>
</dbReference>
<comment type="caution">
    <text evidence="2">The sequence shown here is derived from an EMBL/GenBank/DDBJ whole genome shotgun (WGS) entry which is preliminary data.</text>
</comment>
<keyword evidence="3" id="KW-1185">Reference proteome</keyword>
<dbReference type="RefSeq" id="WP_209555859.1">
    <property type="nucleotide sequence ID" value="NZ_JAEDXU010000001.1"/>
</dbReference>
<protein>
    <submittedName>
        <fullName evidence="2">PRD domain-containing protein</fullName>
    </submittedName>
</protein>
<dbReference type="Proteomes" id="UP000673375">
    <property type="component" value="Unassembled WGS sequence"/>
</dbReference>
<dbReference type="Gene3D" id="1.10.1790.10">
    <property type="entry name" value="PRD domain"/>
    <property type="match status" value="1"/>
</dbReference>
<evidence type="ECO:0000313" key="2">
    <source>
        <dbReference type="EMBL" id="MBP1045072.1"/>
    </source>
</evidence>
<dbReference type="InterPro" id="IPR011608">
    <property type="entry name" value="PRD"/>
</dbReference>
<name>A0ABS4CFN0_9ENTE</name>
<feature type="domain" description="PRD" evidence="1">
    <location>
        <begin position="14"/>
        <end position="116"/>
    </location>
</feature>
<organism evidence="2 3">
    <name type="scientific">Enterococcus larvae</name>
    <dbReference type="NCBI Taxonomy" id="2794352"/>
    <lineage>
        <taxon>Bacteria</taxon>
        <taxon>Bacillati</taxon>
        <taxon>Bacillota</taxon>
        <taxon>Bacilli</taxon>
        <taxon>Lactobacillales</taxon>
        <taxon>Enterococcaceae</taxon>
        <taxon>Enterococcus</taxon>
    </lineage>
</organism>
<proteinExistence type="predicted"/>